<sequence length="244" mass="27170">MRDLALLALATVTGAVAGTAVNALILPPVHVDDSRAAVRRLAQATSALLHDMSRGLREQQQTGRPEVWLSRARRLEEEIAEARDQVRPVEESLRWNIRCTVQAPRRPGTCGEALRVPHGASLQVRGIARTLADIVEDPRADRRPGPLFTDRYAETLEPAGRSVEAFAGLEHTDAREQVRTALDQAHAWHDSMTELVEHGALTRPDAWHVHGALVTDAERLLSDLHRAEVSERWKTTLFPRLRCP</sequence>
<evidence type="ECO:0000313" key="2">
    <source>
        <dbReference type="Proteomes" id="UP001501638"/>
    </source>
</evidence>
<evidence type="ECO:0008006" key="3">
    <source>
        <dbReference type="Google" id="ProtNLM"/>
    </source>
</evidence>
<reference evidence="2" key="1">
    <citation type="journal article" date="2019" name="Int. J. Syst. Evol. Microbiol.">
        <title>The Global Catalogue of Microorganisms (GCM) 10K type strain sequencing project: providing services to taxonomists for standard genome sequencing and annotation.</title>
        <authorList>
            <consortium name="The Broad Institute Genomics Platform"/>
            <consortium name="The Broad Institute Genome Sequencing Center for Infectious Disease"/>
            <person name="Wu L."/>
            <person name="Ma J."/>
        </authorList>
    </citation>
    <scope>NUCLEOTIDE SEQUENCE [LARGE SCALE GENOMIC DNA]</scope>
    <source>
        <strain evidence="2">JCM 6305</strain>
    </source>
</reference>
<accession>A0ABP5XP35</accession>
<dbReference type="EMBL" id="BAAASZ010000042">
    <property type="protein sequence ID" value="GAA2462713.1"/>
    <property type="molecule type" value="Genomic_DNA"/>
</dbReference>
<organism evidence="1 2">
    <name type="scientific">Streptomyces macrosporus</name>
    <dbReference type="NCBI Taxonomy" id="44032"/>
    <lineage>
        <taxon>Bacteria</taxon>
        <taxon>Bacillati</taxon>
        <taxon>Actinomycetota</taxon>
        <taxon>Actinomycetes</taxon>
        <taxon>Kitasatosporales</taxon>
        <taxon>Streptomycetaceae</taxon>
        <taxon>Streptomyces</taxon>
    </lineage>
</organism>
<dbReference type="Proteomes" id="UP001501638">
    <property type="component" value="Unassembled WGS sequence"/>
</dbReference>
<keyword evidence="2" id="KW-1185">Reference proteome</keyword>
<gene>
    <name evidence="1" type="ORF">GCM10010405_53800</name>
</gene>
<proteinExistence type="predicted"/>
<name>A0ABP5XP35_9ACTN</name>
<dbReference type="RefSeq" id="WP_344328126.1">
    <property type="nucleotide sequence ID" value="NZ_BAAASZ010000042.1"/>
</dbReference>
<comment type="caution">
    <text evidence="1">The sequence shown here is derived from an EMBL/GenBank/DDBJ whole genome shotgun (WGS) entry which is preliminary data.</text>
</comment>
<protein>
    <recommendedName>
        <fullName evidence="3">Secreted protein</fullName>
    </recommendedName>
</protein>
<evidence type="ECO:0000313" key="1">
    <source>
        <dbReference type="EMBL" id="GAA2462713.1"/>
    </source>
</evidence>